<feature type="domain" description="C2H2-type" evidence="9">
    <location>
        <begin position="100"/>
        <end position="127"/>
    </location>
</feature>
<feature type="domain" description="C2H2-type" evidence="9">
    <location>
        <begin position="72"/>
        <end position="96"/>
    </location>
</feature>
<evidence type="ECO:0000313" key="11">
    <source>
        <dbReference type="Proteomes" id="UP000499080"/>
    </source>
</evidence>
<comment type="similarity">
    <text evidence="7">Belongs to the snail C2H2-type zinc-finger protein family.</text>
</comment>
<keyword evidence="4 8" id="KW-0863">Zinc-finger</keyword>
<dbReference type="SUPFAM" id="SSF57667">
    <property type="entry name" value="beta-beta-alpha zinc fingers"/>
    <property type="match status" value="1"/>
</dbReference>
<protein>
    <recommendedName>
        <fullName evidence="9">C2H2-type domain-containing protein</fullName>
    </recommendedName>
</protein>
<dbReference type="InterPro" id="IPR050527">
    <property type="entry name" value="Snail/Krueppel_Znf"/>
</dbReference>
<evidence type="ECO:0000256" key="1">
    <source>
        <dbReference type="ARBA" id="ARBA00004123"/>
    </source>
</evidence>
<dbReference type="InterPro" id="IPR013087">
    <property type="entry name" value="Znf_C2H2_type"/>
</dbReference>
<organism evidence="10 11">
    <name type="scientific">Araneus ventricosus</name>
    <name type="common">Orbweaver spider</name>
    <name type="synonym">Epeira ventricosa</name>
    <dbReference type="NCBI Taxonomy" id="182803"/>
    <lineage>
        <taxon>Eukaryota</taxon>
        <taxon>Metazoa</taxon>
        <taxon>Ecdysozoa</taxon>
        <taxon>Arthropoda</taxon>
        <taxon>Chelicerata</taxon>
        <taxon>Arachnida</taxon>
        <taxon>Araneae</taxon>
        <taxon>Araneomorphae</taxon>
        <taxon>Entelegynae</taxon>
        <taxon>Araneoidea</taxon>
        <taxon>Araneidae</taxon>
        <taxon>Araneus</taxon>
    </lineage>
</organism>
<evidence type="ECO:0000256" key="2">
    <source>
        <dbReference type="ARBA" id="ARBA00022723"/>
    </source>
</evidence>
<evidence type="ECO:0000256" key="8">
    <source>
        <dbReference type="PROSITE-ProRule" id="PRU00042"/>
    </source>
</evidence>
<evidence type="ECO:0000256" key="4">
    <source>
        <dbReference type="ARBA" id="ARBA00022771"/>
    </source>
</evidence>
<keyword evidence="11" id="KW-1185">Reference proteome</keyword>
<dbReference type="PROSITE" id="PS50157">
    <property type="entry name" value="ZINC_FINGER_C2H2_2"/>
    <property type="match status" value="2"/>
</dbReference>
<name>A0A4Y2VYS3_ARAVE</name>
<dbReference type="SMART" id="SM00355">
    <property type="entry name" value="ZnF_C2H2"/>
    <property type="match status" value="2"/>
</dbReference>
<dbReference type="Gene3D" id="3.30.160.60">
    <property type="entry name" value="Classic Zinc Finger"/>
    <property type="match status" value="2"/>
</dbReference>
<dbReference type="InterPro" id="IPR036236">
    <property type="entry name" value="Znf_C2H2_sf"/>
</dbReference>
<dbReference type="Pfam" id="PF00096">
    <property type="entry name" value="zf-C2H2"/>
    <property type="match status" value="2"/>
</dbReference>
<dbReference type="GO" id="GO:0005634">
    <property type="term" value="C:nucleus"/>
    <property type="evidence" value="ECO:0007669"/>
    <property type="project" value="UniProtKB-SubCell"/>
</dbReference>
<keyword evidence="6" id="KW-0539">Nucleus</keyword>
<dbReference type="AlphaFoldDB" id="A0A4Y2VYS3"/>
<evidence type="ECO:0000256" key="6">
    <source>
        <dbReference type="ARBA" id="ARBA00023242"/>
    </source>
</evidence>
<dbReference type="GO" id="GO:0008270">
    <property type="term" value="F:zinc ion binding"/>
    <property type="evidence" value="ECO:0007669"/>
    <property type="project" value="UniProtKB-KW"/>
</dbReference>
<dbReference type="FunFam" id="3.30.160.60:FF:000100">
    <property type="entry name" value="Zinc finger 45-like"/>
    <property type="match status" value="1"/>
</dbReference>
<gene>
    <name evidence="10" type="ORF">AVEN_216270_1</name>
</gene>
<evidence type="ECO:0000256" key="7">
    <source>
        <dbReference type="ARBA" id="ARBA00037948"/>
    </source>
</evidence>
<dbReference type="PANTHER" id="PTHR24388:SF54">
    <property type="entry name" value="PROTEIN ESCARGOT"/>
    <property type="match status" value="1"/>
</dbReference>
<dbReference type="OrthoDB" id="10004641at2759"/>
<comment type="caution">
    <text evidence="10">The sequence shown here is derived from an EMBL/GenBank/DDBJ whole genome shotgun (WGS) entry which is preliminary data.</text>
</comment>
<evidence type="ECO:0000259" key="9">
    <source>
        <dbReference type="PROSITE" id="PS50157"/>
    </source>
</evidence>
<keyword evidence="2" id="KW-0479">Metal-binding</keyword>
<sequence>MLLDDNANALADFGDLRSFQLDEPWTDPPEKEFEEESMLLDDNDNAVADFGDLRRSRQDEPFESQKSNELNFTCNACGRRFSKNYNLRGHLRTVHSVAAFNCPVCDKGLSRLDNLSRHLKLHQTSPERKDRI</sequence>
<dbReference type="PROSITE" id="PS00028">
    <property type="entry name" value="ZINC_FINGER_C2H2_1"/>
    <property type="match status" value="2"/>
</dbReference>
<dbReference type="GO" id="GO:0000978">
    <property type="term" value="F:RNA polymerase II cis-regulatory region sequence-specific DNA binding"/>
    <property type="evidence" value="ECO:0007669"/>
    <property type="project" value="TreeGrafter"/>
</dbReference>
<comment type="subcellular location">
    <subcellularLocation>
        <location evidence="1">Nucleus</location>
    </subcellularLocation>
</comment>
<evidence type="ECO:0000256" key="3">
    <source>
        <dbReference type="ARBA" id="ARBA00022737"/>
    </source>
</evidence>
<dbReference type="EMBL" id="BGPR01052636">
    <property type="protein sequence ID" value="GBO29478.1"/>
    <property type="molecule type" value="Genomic_DNA"/>
</dbReference>
<keyword evidence="5" id="KW-0862">Zinc</keyword>
<accession>A0A4Y2VYS3</accession>
<reference evidence="10 11" key="1">
    <citation type="journal article" date="2019" name="Sci. Rep.">
        <title>Orb-weaving spider Araneus ventricosus genome elucidates the spidroin gene catalogue.</title>
        <authorList>
            <person name="Kono N."/>
            <person name="Nakamura H."/>
            <person name="Ohtoshi R."/>
            <person name="Moran D.A.P."/>
            <person name="Shinohara A."/>
            <person name="Yoshida Y."/>
            <person name="Fujiwara M."/>
            <person name="Mori M."/>
            <person name="Tomita M."/>
            <person name="Arakawa K."/>
        </authorList>
    </citation>
    <scope>NUCLEOTIDE SEQUENCE [LARGE SCALE GENOMIC DNA]</scope>
</reference>
<dbReference type="PANTHER" id="PTHR24388">
    <property type="entry name" value="ZINC FINGER PROTEIN"/>
    <property type="match status" value="1"/>
</dbReference>
<evidence type="ECO:0000313" key="10">
    <source>
        <dbReference type="EMBL" id="GBO29478.1"/>
    </source>
</evidence>
<evidence type="ECO:0000256" key="5">
    <source>
        <dbReference type="ARBA" id="ARBA00022833"/>
    </source>
</evidence>
<keyword evidence="3" id="KW-0677">Repeat</keyword>
<dbReference type="GO" id="GO:0000981">
    <property type="term" value="F:DNA-binding transcription factor activity, RNA polymerase II-specific"/>
    <property type="evidence" value="ECO:0007669"/>
    <property type="project" value="TreeGrafter"/>
</dbReference>
<proteinExistence type="inferred from homology"/>
<dbReference type="Proteomes" id="UP000499080">
    <property type="component" value="Unassembled WGS sequence"/>
</dbReference>